<dbReference type="AlphaFoldDB" id="A0A0K3ARM4"/>
<dbReference type="KEGG" id="bmic:BMR1_03g02530"/>
<name>A0A0K3ARM4_BABMR</name>
<dbReference type="GeneID" id="24425147"/>
<dbReference type="EMBL" id="LN871598">
    <property type="protein sequence ID" value="CTQ41105.1"/>
    <property type="molecule type" value="Genomic_DNA"/>
</dbReference>
<reference evidence="1 2" key="2">
    <citation type="journal article" date="2013" name="PLoS ONE">
        <title>Whole genome mapping and re-organization of the nuclear and mitochondrial genomes of Babesia microti isolates.</title>
        <authorList>
            <person name="Cornillot E."/>
            <person name="Dassouli A."/>
            <person name="Garg A."/>
            <person name="Pachikara N."/>
            <person name="Randazzo S."/>
            <person name="Depoix D."/>
            <person name="Carcy B."/>
            <person name="Delbecq S."/>
            <person name="Frutos R."/>
            <person name="Silva J.C."/>
            <person name="Sutton R."/>
            <person name="Krause P.J."/>
            <person name="Mamoun C.B."/>
        </authorList>
    </citation>
    <scope>NUCLEOTIDE SEQUENCE [LARGE SCALE GENOMIC DNA]</scope>
    <source>
        <strain evidence="1 2">RI</strain>
    </source>
</reference>
<protein>
    <submittedName>
        <fullName evidence="1">SNARE protein, putative (SYN3)</fullName>
    </submittedName>
</protein>
<reference evidence="1 2" key="1">
    <citation type="journal article" date="2012" name="Nucleic Acids Res.">
        <title>Sequencing of the smallest Apicomplexan genome from the human pathogen Babesia microti.</title>
        <authorList>
            <person name="Cornillot E."/>
            <person name="Hadj-Kaddour K."/>
            <person name="Dassouli A."/>
            <person name="Noel B."/>
            <person name="Ranwez V."/>
            <person name="Vacherie B."/>
            <person name="Augagneur Y."/>
            <person name="Bres V."/>
            <person name="Duclos A."/>
            <person name="Randazzo S."/>
            <person name="Carcy B."/>
            <person name="Debierre-Grockiego F."/>
            <person name="Delbecq S."/>
            <person name="Moubri-Menage K."/>
            <person name="Shams-Eldin H."/>
            <person name="Usmani-Brown S."/>
            <person name="Bringaud F."/>
            <person name="Wincker P."/>
            <person name="Vivares C.P."/>
            <person name="Schwarz R.T."/>
            <person name="Schetters T.P."/>
            <person name="Krause P.J."/>
            <person name="Gorenflot A."/>
            <person name="Berry V."/>
            <person name="Barbe V."/>
            <person name="Ben Mamoun C."/>
        </authorList>
    </citation>
    <scope>NUCLEOTIDE SEQUENCE [LARGE SCALE GENOMIC DNA]</scope>
    <source>
        <strain evidence="1 2">RI</strain>
    </source>
</reference>
<gene>
    <name evidence="1" type="ORF">BMR1_03g02530</name>
</gene>
<evidence type="ECO:0000313" key="2">
    <source>
        <dbReference type="Proteomes" id="UP000002899"/>
    </source>
</evidence>
<dbReference type="Proteomes" id="UP000002899">
    <property type="component" value="Chromosome III"/>
</dbReference>
<reference evidence="1 2" key="3">
    <citation type="journal article" date="2016" name="Sci. Rep.">
        <title>Genome-wide diversity and gene expression profiling of Babesia microti isolates identify polymorphic genes that mediate host-pathogen interactions.</title>
        <authorList>
            <person name="Silva J.C."/>
            <person name="Cornillot E."/>
            <person name="McCracken C."/>
            <person name="Usmani-Brown S."/>
            <person name="Dwivedi A."/>
            <person name="Ifeonu O.O."/>
            <person name="Crabtree J."/>
            <person name="Gotia H.T."/>
            <person name="Virji A.Z."/>
            <person name="Reynes C."/>
            <person name="Colinge J."/>
            <person name="Kumar V."/>
            <person name="Lawres L."/>
            <person name="Pazzi J.E."/>
            <person name="Pablo J.V."/>
            <person name="Hung C."/>
            <person name="Brancato J."/>
            <person name="Kumari P."/>
            <person name="Orvis J."/>
            <person name="Tretina K."/>
            <person name="Chibucos M."/>
            <person name="Ott S."/>
            <person name="Sadzewicz L."/>
            <person name="Sengamalay N."/>
            <person name="Shetty A.C."/>
            <person name="Su Q."/>
            <person name="Tallon L."/>
            <person name="Fraser C.M."/>
            <person name="Frutos R."/>
            <person name="Molina D.M."/>
            <person name="Krause P.J."/>
            <person name="Ben Mamoun C."/>
        </authorList>
    </citation>
    <scope>NUCLEOTIDE SEQUENCE [LARGE SCALE GENOMIC DNA]</scope>
    <source>
        <strain evidence="1 2">RI</strain>
    </source>
</reference>
<organism evidence="1 2">
    <name type="scientific">Babesia microti (strain RI)</name>
    <dbReference type="NCBI Taxonomy" id="1133968"/>
    <lineage>
        <taxon>Eukaryota</taxon>
        <taxon>Sar</taxon>
        <taxon>Alveolata</taxon>
        <taxon>Apicomplexa</taxon>
        <taxon>Aconoidasida</taxon>
        <taxon>Piroplasmida</taxon>
        <taxon>Babesiidae</taxon>
        <taxon>Babesia</taxon>
    </lineage>
</organism>
<dbReference type="RefSeq" id="XP_012649116.1">
    <property type="nucleotide sequence ID" value="XM_012793662.1"/>
</dbReference>
<sequence length="615" mass="70656">MLWRLSIPRIRHFSTTVYISNKCLELEKLFLQCNDPEQILSLLVTHRPQLFLHNAVRTIELLAQKSHKIYNKPFIDNNKSHIFNENVGQHSNNLLSSATSITSQHSTLNDISNCLPEQLLDIKTASHPENMDLILTRLSASPESLNAGLDINTIDWIIKDERYLLLLSDIYLHRNNLDVGSICKIVQSLRQLNHPHYPLLNGLLHPLIKQLKSSIYNEEWHNLFGCTSVDLTIKELTNCAKNFAHFGYRNTELYIVISTLIMSTKLSVENFMGQIQIYTHVDNCSEDILHKMSEFAIKNQLSPTQLSYVSFAIAKHSKNSNLYDHVFDKIVNTVIHNEEEFKLDDLYRITISTISMKLHYLPLIKLTSNKLEKQLKICVSTALKPPLTISEISMLVESLSYYGSCGQPVISTTLTFLEDYIDDITPSDALRILKAVCFTNSENVNGYMLNFVWRKIGADISWESCSYEIFALWLYHLVKFPWITYNIPKRCIDEGLRQLIIHNSVTYDYLDQLVCDNVPKNFNTGPNYNPQSNDLSNNTSELSESNYPFVAYIMNGKGLILVNDYARNDKQLPGGVDLIRAILLRDIMDVKILSARDWEHWGLDQKRSTLSKIFS</sequence>
<accession>A0A0K3ARM4</accession>
<dbReference type="OrthoDB" id="411182at2759"/>
<proteinExistence type="predicted"/>
<dbReference type="VEuPathDB" id="PiroplasmaDB:BMR1_03g02530"/>
<evidence type="ECO:0000313" key="1">
    <source>
        <dbReference type="EMBL" id="CTQ41105.1"/>
    </source>
</evidence>
<keyword evidence="2" id="KW-1185">Reference proteome</keyword>